<evidence type="ECO:0000313" key="1">
    <source>
        <dbReference type="EMBL" id="KAH7933131.1"/>
    </source>
</evidence>
<gene>
    <name evidence="1" type="ORF">HPB49_008910</name>
</gene>
<name>A0ACB8C332_DERSI</name>
<sequence>MDELGLTVLDEPASYTRIGQGVCRDTSPDLSVWSGTDVVTWSNSFEDLGSEHRILCATVGESESEEDICRKARIVDWDRFRKNRERDKKEGPIEDISEWCRELLADVAKATDEIEWTDWRQESPKEGGDRSRGAGNDDAPQPSRVDSRLAHLLAANKSMQRRASKQKLKRKIRKIAEINREIEMHCGRLCEQEWQELCDTMNGNMSAGRTWKVLGHLLDPESTRTATRTEAVGHQNGKTNPRPARDSIS</sequence>
<comment type="caution">
    <text evidence="1">The sequence shown here is derived from an EMBL/GenBank/DDBJ whole genome shotgun (WGS) entry which is preliminary data.</text>
</comment>
<keyword evidence="2" id="KW-1185">Reference proteome</keyword>
<dbReference type="EMBL" id="CM023478">
    <property type="protein sequence ID" value="KAH7933131.1"/>
    <property type="molecule type" value="Genomic_DNA"/>
</dbReference>
<proteinExistence type="predicted"/>
<organism evidence="1 2">
    <name type="scientific">Dermacentor silvarum</name>
    <name type="common">Tick</name>
    <dbReference type="NCBI Taxonomy" id="543639"/>
    <lineage>
        <taxon>Eukaryota</taxon>
        <taxon>Metazoa</taxon>
        <taxon>Ecdysozoa</taxon>
        <taxon>Arthropoda</taxon>
        <taxon>Chelicerata</taxon>
        <taxon>Arachnida</taxon>
        <taxon>Acari</taxon>
        <taxon>Parasitiformes</taxon>
        <taxon>Ixodida</taxon>
        <taxon>Ixodoidea</taxon>
        <taxon>Ixodidae</taxon>
        <taxon>Rhipicephalinae</taxon>
        <taxon>Dermacentor</taxon>
    </lineage>
</organism>
<reference evidence="1" key="1">
    <citation type="submission" date="2020-05" db="EMBL/GenBank/DDBJ databases">
        <title>Large-scale comparative analyses of tick genomes elucidate their genetic diversity and vector capacities.</title>
        <authorList>
            <person name="Jia N."/>
            <person name="Wang J."/>
            <person name="Shi W."/>
            <person name="Du L."/>
            <person name="Sun Y."/>
            <person name="Zhan W."/>
            <person name="Jiang J."/>
            <person name="Wang Q."/>
            <person name="Zhang B."/>
            <person name="Ji P."/>
            <person name="Sakyi L.B."/>
            <person name="Cui X."/>
            <person name="Yuan T."/>
            <person name="Jiang B."/>
            <person name="Yang W."/>
            <person name="Lam T.T.-Y."/>
            <person name="Chang Q."/>
            <person name="Ding S."/>
            <person name="Wang X."/>
            <person name="Zhu J."/>
            <person name="Ruan X."/>
            <person name="Zhao L."/>
            <person name="Wei J."/>
            <person name="Que T."/>
            <person name="Du C."/>
            <person name="Cheng J."/>
            <person name="Dai P."/>
            <person name="Han X."/>
            <person name="Huang E."/>
            <person name="Gao Y."/>
            <person name="Liu J."/>
            <person name="Shao H."/>
            <person name="Ye R."/>
            <person name="Li L."/>
            <person name="Wei W."/>
            <person name="Wang X."/>
            <person name="Wang C."/>
            <person name="Yang T."/>
            <person name="Huo Q."/>
            <person name="Li W."/>
            <person name="Guo W."/>
            <person name="Chen H."/>
            <person name="Zhou L."/>
            <person name="Ni X."/>
            <person name="Tian J."/>
            <person name="Zhou Y."/>
            <person name="Sheng Y."/>
            <person name="Liu T."/>
            <person name="Pan Y."/>
            <person name="Xia L."/>
            <person name="Li J."/>
            <person name="Zhao F."/>
            <person name="Cao W."/>
        </authorList>
    </citation>
    <scope>NUCLEOTIDE SEQUENCE</scope>
    <source>
        <strain evidence="1">Dsil-2018</strain>
    </source>
</reference>
<dbReference type="Proteomes" id="UP000821865">
    <property type="component" value="Chromosome 9"/>
</dbReference>
<protein>
    <submittedName>
        <fullName evidence="1">Uncharacterized protein</fullName>
    </submittedName>
</protein>
<evidence type="ECO:0000313" key="2">
    <source>
        <dbReference type="Proteomes" id="UP000821865"/>
    </source>
</evidence>
<accession>A0ACB8C332</accession>